<dbReference type="OrthoDB" id="2575228at2759"/>
<evidence type="ECO:0000256" key="2">
    <source>
        <dbReference type="ARBA" id="ARBA00015342"/>
    </source>
</evidence>
<keyword evidence="5" id="KW-0010">Activator</keyword>
<dbReference type="PANTHER" id="PTHR22934">
    <property type="entry name" value="PROTEIN ESC1/WETA-RELATED"/>
    <property type="match status" value="1"/>
</dbReference>
<comment type="similarity">
    <text evidence="1">Belongs to the wetA family.</text>
</comment>
<proteinExistence type="inferred from homology"/>
<feature type="compositionally biased region" description="Polar residues" evidence="8">
    <location>
        <begin position="160"/>
        <end position="185"/>
    </location>
</feature>
<evidence type="ECO:0000256" key="7">
    <source>
        <dbReference type="ARBA" id="ARBA00023321"/>
    </source>
</evidence>
<dbReference type="AlphaFoldDB" id="A0A2T3B4A0"/>
<sequence length="548" mass="60923">MSFPAVATSPRNKHSDSFGQSYEAIGSDFFDEFLTFSPIDSKEPNYSAVPEFPFFERSSSDSYSAHTSSNSLDDGTKKPIRQDQWRGEPWAQCSVSSQGNHLYSESSGKAAVSDTELLSLEGMTLHSPKIHAYCLPSLPSSPAHASPASSMMKMFPPETPTRTLKRSTGNLERNFRSSIRKSSSLPRMIHSAHKSNPDLWGIKLESPKFSLDLQDPMDPFTPPGSTTVSDTPESSRSRKFEEDNRSYRNRAAHHFTTGLMAYETPLSTPLLDAEPPSRTTHGRQALDSFPFPPTPRTGHSSDGWTLPNSSIFDSYASPSLFTSEEDPPLWWNHPATASRAQPSPSAGHVNPQRATKSIVRQLSELSYSQNKLAHIPPNMASGLMIQMPEIPTQQSFVVETPMLQQDHFSQSRSQYQARSRQYDKAPLSRQLRLCSPVRKTGFVASEYEPPSPKSPSELHVRKRRNQRTNKHPTPRTPSLGRSVDFVNFTPDDSRKILTGVAPSGSSKTKAKREKEAMERRRKLSEAAIRAVRAAGGDVESLVEECLID</sequence>
<feature type="compositionally biased region" description="Basic and acidic residues" evidence="8">
    <location>
        <begin position="74"/>
        <end position="86"/>
    </location>
</feature>
<evidence type="ECO:0000313" key="9">
    <source>
        <dbReference type="EMBL" id="PSS20456.1"/>
    </source>
</evidence>
<organism evidence="9 10">
    <name type="scientific">Amorphotheca resinae ATCC 22711</name>
    <dbReference type="NCBI Taxonomy" id="857342"/>
    <lineage>
        <taxon>Eukaryota</taxon>
        <taxon>Fungi</taxon>
        <taxon>Dikarya</taxon>
        <taxon>Ascomycota</taxon>
        <taxon>Pezizomycotina</taxon>
        <taxon>Leotiomycetes</taxon>
        <taxon>Helotiales</taxon>
        <taxon>Amorphothecaceae</taxon>
        <taxon>Amorphotheca</taxon>
    </lineage>
</organism>
<evidence type="ECO:0000256" key="5">
    <source>
        <dbReference type="ARBA" id="ARBA00023159"/>
    </source>
</evidence>
<evidence type="ECO:0000256" key="8">
    <source>
        <dbReference type="SAM" id="MobiDB-lite"/>
    </source>
</evidence>
<keyword evidence="7" id="KW-0183">Conidiation</keyword>
<evidence type="ECO:0000256" key="6">
    <source>
        <dbReference type="ARBA" id="ARBA00023163"/>
    </source>
</evidence>
<dbReference type="GO" id="GO:0048315">
    <property type="term" value="P:conidium formation"/>
    <property type="evidence" value="ECO:0007669"/>
    <property type="project" value="UniProtKB-KW"/>
</dbReference>
<keyword evidence="10" id="KW-1185">Reference proteome</keyword>
<feature type="compositionally biased region" description="Basic and acidic residues" evidence="8">
    <location>
        <begin position="233"/>
        <end position="246"/>
    </location>
</feature>
<dbReference type="PANTHER" id="PTHR22934:SF25">
    <property type="entry name" value="DEVELOPMENTAL REGULATORY PROTEIN WETA"/>
    <property type="match status" value="1"/>
</dbReference>
<dbReference type="RefSeq" id="XP_024721726.1">
    <property type="nucleotide sequence ID" value="XM_024868719.1"/>
</dbReference>
<feature type="compositionally biased region" description="Low complexity" evidence="8">
    <location>
        <begin position="60"/>
        <end position="71"/>
    </location>
</feature>
<evidence type="ECO:0000313" key="10">
    <source>
        <dbReference type="Proteomes" id="UP000241818"/>
    </source>
</evidence>
<feature type="compositionally biased region" description="Polar residues" evidence="8">
    <location>
        <begin position="223"/>
        <end position="232"/>
    </location>
</feature>
<feature type="compositionally biased region" description="Low complexity" evidence="8">
    <location>
        <begin position="141"/>
        <end position="150"/>
    </location>
</feature>
<evidence type="ECO:0000256" key="1">
    <source>
        <dbReference type="ARBA" id="ARBA00008881"/>
    </source>
</evidence>
<dbReference type="STRING" id="857342.A0A2T3B4A0"/>
<reference evidence="9 10" key="1">
    <citation type="journal article" date="2018" name="New Phytol.">
        <title>Comparative genomics and transcriptomics depict ericoid mycorrhizal fungi as versatile saprotrophs and plant mutualists.</title>
        <authorList>
            <person name="Martino E."/>
            <person name="Morin E."/>
            <person name="Grelet G.A."/>
            <person name="Kuo A."/>
            <person name="Kohler A."/>
            <person name="Daghino S."/>
            <person name="Barry K.W."/>
            <person name="Cichocki N."/>
            <person name="Clum A."/>
            <person name="Dockter R.B."/>
            <person name="Hainaut M."/>
            <person name="Kuo R.C."/>
            <person name="LaButti K."/>
            <person name="Lindahl B.D."/>
            <person name="Lindquist E.A."/>
            <person name="Lipzen A."/>
            <person name="Khouja H.R."/>
            <person name="Magnuson J."/>
            <person name="Murat C."/>
            <person name="Ohm R.A."/>
            <person name="Singer S.W."/>
            <person name="Spatafora J.W."/>
            <person name="Wang M."/>
            <person name="Veneault-Fourrey C."/>
            <person name="Henrissat B."/>
            <person name="Grigoriev I.V."/>
            <person name="Martin F.M."/>
            <person name="Perotto S."/>
        </authorList>
    </citation>
    <scope>NUCLEOTIDE SEQUENCE [LARGE SCALE GENOMIC DNA]</scope>
    <source>
        <strain evidence="9 10">ATCC 22711</strain>
    </source>
</reference>
<name>A0A2T3B4A0_AMORE</name>
<keyword evidence="6" id="KW-0804">Transcription</keyword>
<protein>
    <recommendedName>
        <fullName evidence="2">Developmental regulatory protein wetA</fullName>
    </recommendedName>
</protein>
<dbReference type="InterPro" id="IPR040112">
    <property type="entry name" value="WetA"/>
</dbReference>
<keyword evidence="3" id="KW-0749">Sporulation</keyword>
<feature type="region of interest" description="Disordered" evidence="8">
    <location>
        <begin position="444"/>
        <end position="481"/>
    </location>
</feature>
<feature type="region of interest" description="Disordered" evidence="8">
    <location>
        <begin position="495"/>
        <end position="520"/>
    </location>
</feature>
<gene>
    <name evidence="9" type="ORF">M430DRAFT_58287</name>
</gene>
<dbReference type="GeneID" id="36576800"/>
<dbReference type="GO" id="GO:0030435">
    <property type="term" value="P:sporulation resulting in formation of a cellular spore"/>
    <property type="evidence" value="ECO:0007669"/>
    <property type="project" value="UniProtKB-KW"/>
</dbReference>
<evidence type="ECO:0000256" key="4">
    <source>
        <dbReference type="ARBA" id="ARBA00023015"/>
    </source>
</evidence>
<evidence type="ECO:0000256" key="3">
    <source>
        <dbReference type="ARBA" id="ARBA00022969"/>
    </source>
</evidence>
<accession>A0A2T3B4A0</accession>
<feature type="region of interest" description="Disordered" evidence="8">
    <location>
        <begin position="267"/>
        <end position="305"/>
    </location>
</feature>
<feature type="region of interest" description="Disordered" evidence="8">
    <location>
        <begin position="58"/>
        <end position="91"/>
    </location>
</feature>
<keyword evidence="4" id="KW-0805">Transcription regulation</keyword>
<feature type="compositionally biased region" description="Basic residues" evidence="8">
    <location>
        <begin position="460"/>
        <end position="473"/>
    </location>
</feature>
<feature type="region of interest" description="Disordered" evidence="8">
    <location>
        <begin position="211"/>
        <end position="248"/>
    </location>
</feature>
<dbReference type="EMBL" id="KZ679010">
    <property type="protein sequence ID" value="PSS20456.1"/>
    <property type="molecule type" value="Genomic_DNA"/>
</dbReference>
<dbReference type="Proteomes" id="UP000241818">
    <property type="component" value="Unassembled WGS sequence"/>
</dbReference>
<dbReference type="InParanoid" id="A0A2T3B4A0"/>
<feature type="region of interest" description="Disordered" evidence="8">
    <location>
        <begin position="141"/>
        <end position="188"/>
    </location>
</feature>